<dbReference type="CDD" id="cd00293">
    <property type="entry name" value="USP-like"/>
    <property type="match status" value="1"/>
</dbReference>
<sequence length="289" mass="31484">MHDIPPSVMPSAPSSDRSFRRILVALDASPHSRAALDLAVRLAADLAADLEGLFVKDENLIRAAQLPFAAEVRTHSVSPKALNDRRVQRRLRRQADQAEAVLQAATEQAPVSYDFRVVEGQVTRQLLRAAEEADLVALGKTSTQSSRRRLGTTSEALLAESSTPVLVLRRAPRRRPPPSAYYDGSETAQQALRMAAGLADRGVPRTVFLPPGDETTTEQLRGEVHEVLGAPPARAQVHPLTPAEVDRLAALARRRGPGLFVMPGTGSPLVDASLQRFLYELDRPLLLVR</sequence>
<evidence type="ECO:0000259" key="2">
    <source>
        <dbReference type="Pfam" id="PF00582"/>
    </source>
</evidence>
<reference evidence="3" key="1">
    <citation type="submission" date="2022-08" db="EMBL/GenBank/DDBJ databases">
        <title>Genomic Encyclopedia of Type Strains, Phase V (KMG-V): Genome sequencing to study the core and pangenomes of soil and plant-associated prokaryotes.</title>
        <authorList>
            <person name="Whitman W."/>
        </authorList>
    </citation>
    <scope>NUCLEOTIDE SEQUENCE</scope>
    <source>
        <strain evidence="3">SP2017</strain>
    </source>
</reference>
<dbReference type="AlphaFoldDB" id="A0A9X2U859"/>
<evidence type="ECO:0000313" key="4">
    <source>
        <dbReference type="Proteomes" id="UP001155010"/>
    </source>
</evidence>
<dbReference type="PANTHER" id="PTHR46268:SF15">
    <property type="entry name" value="UNIVERSAL STRESS PROTEIN HP_0031"/>
    <property type="match status" value="1"/>
</dbReference>
<evidence type="ECO:0000256" key="1">
    <source>
        <dbReference type="ARBA" id="ARBA00008791"/>
    </source>
</evidence>
<dbReference type="Gene3D" id="3.40.50.12370">
    <property type="match status" value="1"/>
</dbReference>
<organism evidence="3 4">
    <name type="scientific">Salinibacter ruber</name>
    <dbReference type="NCBI Taxonomy" id="146919"/>
    <lineage>
        <taxon>Bacteria</taxon>
        <taxon>Pseudomonadati</taxon>
        <taxon>Rhodothermota</taxon>
        <taxon>Rhodothermia</taxon>
        <taxon>Rhodothermales</taxon>
        <taxon>Salinibacteraceae</taxon>
        <taxon>Salinibacter</taxon>
    </lineage>
</organism>
<dbReference type="Proteomes" id="UP001155010">
    <property type="component" value="Unassembled WGS sequence"/>
</dbReference>
<gene>
    <name evidence="3" type="ORF">GGP83_001642</name>
</gene>
<evidence type="ECO:0000313" key="3">
    <source>
        <dbReference type="EMBL" id="MCS3951690.1"/>
    </source>
</evidence>
<comment type="caution">
    <text evidence="3">The sequence shown here is derived from an EMBL/GenBank/DDBJ whole genome shotgun (WGS) entry which is preliminary data.</text>
</comment>
<protein>
    <submittedName>
        <fullName evidence="3">Nucleotide-binding universal stress UspA family protein</fullName>
    </submittedName>
</protein>
<dbReference type="InterPro" id="IPR006015">
    <property type="entry name" value="Universal_stress_UspA"/>
</dbReference>
<comment type="similarity">
    <text evidence="1">Belongs to the universal stress protein A family.</text>
</comment>
<dbReference type="PANTHER" id="PTHR46268">
    <property type="entry name" value="STRESS RESPONSE PROTEIN NHAX"/>
    <property type="match status" value="1"/>
</dbReference>
<proteinExistence type="inferred from homology"/>
<dbReference type="Pfam" id="PF00582">
    <property type="entry name" value="Usp"/>
    <property type="match status" value="1"/>
</dbReference>
<dbReference type="InterPro" id="IPR006016">
    <property type="entry name" value="UspA"/>
</dbReference>
<dbReference type="EMBL" id="JANUBB010000006">
    <property type="protein sequence ID" value="MCS3951690.1"/>
    <property type="molecule type" value="Genomic_DNA"/>
</dbReference>
<accession>A0A9X2U859</accession>
<dbReference type="SUPFAM" id="SSF52402">
    <property type="entry name" value="Adenine nucleotide alpha hydrolases-like"/>
    <property type="match status" value="1"/>
</dbReference>
<feature type="domain" description="UspA" evidence="2">
    <location>
        <begin position="19"/>
        <end position="169"/>
    </location>
</feature>
<name>A0A9X2U859_9BACT</name>
<dbReference type="PRINTS" id="PR01438">
    <property type="entry name" value="UNVRSLSTRESS"/>
</dbReference>
<dbReference type="RefSeq" id="WP_259087127.1">
    <property type="nucleotide sequence ID" value="NZ_JANTZN010000005.1"/>
</dbReference>